<feature type="region of interest" description="Disordered" evidence="1">
    <location>
        <begin position="118"/>
        <end position="167"/>
    </location>
</feature>
<evidence type="ECO:0000313" key="3">
    <source>
        <dbReference type="Proteomes" id="UP000789405"/>
    </source>
</evidence>
<protein>
    <submittedName>
        <fullName evidence="2">27998_t:CDS:1</fullName>
    </submittedName>
</protein>
<proteinExistence type="predicted"/>
<organism evidence="2 3">
    <name type="scientific">Dentiscutata erythropus</name>
    <dbReference type="NCBI Taxonomy" id="1348616"/>
    <lineage>
        <taxon>Eukaryota</taxon>
        <taxon>Fungi</taxon>
        <taxon>Fungi incertae sedis</taxon>
        <taxon>Mucoromycota</taxon>
        <taxon>Glomeromycotina</taxon>
        <taxon>Glomeromycetes</taxon>
        <taxon>Diversisporales</taxon>
        <taxon>Gigasporaceae</taxon>
        <taxon>Dentiscutata</taxon>
    </lineage>
</organism>
<feature type="compositionally biased region" description="Acidic residues" evidence="1">
    <location>
        <begin position="142"/>
        <end position="152"/>
    </location>
</feature>
<evidence type="ECO:0000313" key="2">
    <source>
        <dbReference type="EMBL" id="CAG8794025.1"/>
    </source>
</evidence>
<gene>
    <name evidence="2" type="ORF">DERYTH_LOCUS21986</name>
</gene>
<dbReference type="EMBL" id="CAJVPY010029307">
    <property type="protein sequence ID" value="CAG8794025.1"/>
    <property type="molecule type" value="Genomic_DNA"/>
</dbReference>
<dbReference type="AlphaFoldDB" id="A0A9N9JSW3"/>
<name>A0A9N9JSW3_9GLOM</name>
<reference evidence="2" key="1">
    <citation type="submission" date="2021-06" db="EMBL/GenBank/DDBJ databases">
        <authorList>
            <person name="Kallberg Y."/>
            <person name="Tangrot J."/>
            <person name="Rosling A."/>
        </authorList>
    </citation>
    <scope>NUCLEOTIDE SEQUENCE</scope>
    <source>
        <strain evidence="2">MA453B</strain>
    </source>
</reference>
<feature type="compositionally biased region" description="Basic and acidic residues" evidence="1">
    <location>
        <begin position="16"/>
        <end position="31"/>
    </location>
</feature>
<keyword evidence="3" id="KW-1185">Reference proteome</keyword>
<feature type="compositionally biased region" description="Basic and acidic residues" evidence="1">
    <location>
        <begin position="157"/>
        <end position="167"/>
    </location>
</feature>
<feature type="compositionally biased region" description="Basic and acidic residues" evidence="1">
    <location>
        <begin position="126"/>
        <end position="141"/>
    </location>
</feature>
<feature type="non-terminal residue" evidence="2">
    <location>
        <position position="1"/>
    </location>
</feature>
<dbReference type="Proteomes" id="UP000789405">
    <property type="component" value="Unassembled WGS sequence"/>
</dbReference>
<sequence>EAQYGDEEDDDGSDGEYEKRHLISKVKRDHDDGEDSDDGYEKRHLISNVKRSRGGHFGGHGRHFGHGFGRHGWGHGWGGGWWPGYGYDDCGPYDYDDCYGGYYKKRDLIPIVKREAQYGDDDGEDGYEKRHLISKVKREAQYGDDEGEDSDDGYGPAEEKRSGWYHRPYDYDWPYYRHHYYLDESHNRYDDKHITKDHHDNHHIHESSS</sequence>
<feature type="compositionally biased region" description="Acidic residues" evidence="1">
    <location>
        <begin position="1"/>
        <end position="15"/>
    </location>
</feature>
<feature type="region of interest" description="Disordered" evidence="1">
    <location>
        <begin position="1"/>
        <end position="54"/>
    </location>
</feature>
<accession>A0A9N9JSW3</accession>
<evidence type="ECO:0000256" key="1">
    <source>
        <dbReference type="SAM" id="MobiDB-lite"/>
    </source>
</evidence>
<comment type="caution">
    <text evidence="2">The sequence shown here is derived from an EMBL/GenBank/DDBJ whole genome shotgun (WGS) entry which is preliminary data.</text>
</comment>